<dbReference type="SUPFAM" id="SSF89733">
    <property type="entry name" value="L-sulfolactate dehydrogenase-like"/>
    <property type="match status" value="1"/>
</dbReference>
<evidence type="ECO:0000256" key="1">
    <source>
        <dbReference type="ARBA" id="ARBA00006056"/>
    </source>
</evidence>
<sequence length="356" mass="38327">MPDRQQVRSKLELQGDRVTIAVQEAVSIVDGIFRRIGCSADIAQTVAAHLANSNLCGMESHGLMRTLQYAEQFETGQMRPDVKPRLRTTPRGVTEVDGCHGIGIPAMKMAVEHGCEVARKQSMSALAIRNVGHTGRLGEFTEMAAQSGCLCIVIGGGGRQRWRQVAPYGGRCAMLPTNPYSIGIPGGDRGPVVLDFATSKIAGGWIYAARSAGALLPDNALMDSDGNVTRDPEDYFRGGAIMPAGGAKGYALALVAEMIAEAMLGPVTTEGNWLMITLDASRFREPSAMQTAAEELLQELRHCPPAPGFDKVEVPGEREREHRQRTEESGISLPEKTWQQIVSLSDRRPGVGSQSS</sequence>
<evidence type="ECO:0000313" key="4">
    <source>
        <dbReference type="EMBL" id="SVB15626.1"/>
    </source>
</evidence>
<keyword evidence="2" id="KW-0560">Oxidoreductase</keyword>
<dbReference type="AlphaFoldDB" id="A0A382BP60"/>
<dbReference type="InterPro" id="IPR043143">
    <property type="entry name" value="Mal/L-sulf/L-lact_DH-like_NADP"/>
</dbReference>
<dbReference type="InterPro" id="IPR043144">
    <property type="entry name" value="Mal/L-sulf/L-lact_DH-like_ah"/>
</dbReference>
<accession>A0A382BP60</accession>
<dbReference type="Gene3D" id="3.30.1370.60">
    <property type="entry name" value="Hypothetical oxidoreductase yiak, domain 2"/>
    <property type="match status" value="1"/>
</dbReference>
<proteinExistence type="inferred from homology"/>
<name>A0A382BP60_9ZZZZ</name>
<dbReference type="EMBL" id="UINC01030741">
    <property type="protein sequence ID" value="SVB15626.1"/>
    <property type="molecule type" value="Genomic_DNA"/>
</dbReference>
<dbReference type="GO" id="GO:0016491">
    <property type="term" value="F:oxidoreductase activity"/>
    <property type="evidence" value="ECO:0007669"/>
    <property type="project" value="UniProtKB-KW"/>
</dbReference>
<feature type="region of interest" description="Disordered" evidence="3">
    <location>
        <begin position="303"/>
        <end position="356"/>
    </location>
</feature>
<evidence type="ECO:0000256" key="2">
    <source>
        <dbReference type="ARBA" id="ARBA00023002"/>
    </source>
</evidence>
<feature type="compositionally biased region" description="Basic and acidic residues" evidence="3">
    <location>
        <begin position="310"/>
        <end position="328"/>
    </location>
</feature>
<gene>
    <name evidence="4" type="ORF">METZ01_LOCUS168480</name>
</gene>
<dbReference type="Pfam" id="PF02615">
    <property type="entry name" value="Ldh_2"/>
    <property type="match status" value="1"/>
</dbReference>
<evidence type="ECO:0008006" key="5">
    <source>
        <dbReference type="Google" id="ProtNLM"/>
    </source>
</evidence>
<protein>
    <recommendedName>
        <fullName evidence="5">Ldh family oxidoreductase</fullName>
    </recommendedName>
</protein>
<evidence type="ECO:0000256" key="3">
    <source>
        <dbReference type="SAM" id="MobiDB-lite"/>
    </source>
</evidence>
<dbReference type="PANTHER" id="PTHR11091:SF0">
    <property type="entry name" value="MALATE DEHYDROGENASE"/>
    <property type="match status" value="1"/>
</dbReference>
<dbReference type="InterPro" id="IPR036111">
    <property type="entry name" value="Mal/L-sulfo/L-lacto_DH-like_sf"/>
</dbReference>
<comment type="similarity">
    <text evidence="1">Belongs to the LDH2/MDH2 oxidoreductase family.</text>
</comment>
<reference evidence="4" key="1">
    <citation type="submission" date="2018-05" db="EMBL/GenBank/DDBJ databases">
        <authorList>
            <person name="Lanie J.A."/>
            <person name="Ng W.-L."/>
            <person name="Kazmierczak K.M."/>
            <person name="Andrzejewski T.M."/>
            <person name="Davidsen T.M."/>
            <person name="Wayne K.J."/>
            <person name="Tettelin H."/>
            <person name="Glass J.I."/>
            <person name="Rusch D."/>
            <person name="Podicherti R."/>
            <person name="Tsui H.-C.T."/>
            <person name="Winkler M.E."/>
        </authorList>
    </citation>
    <scope>NUCLEOTIDE SEQUENCE</scope>
</reference>
<organism evidence="4">
    <name type="scientific">marine metagenome</name>
    <dbReference type="NCBI Taxonomy" id="408172"/>
    <lineage>
        <taxon>unclassified sequences</taxon>
        <taxon>metagenomes</taxon>
        <taxon>ecological metagenomes</taxon>
    </lineage>
</organism>
<dbReference type="InterPro" id="IPR003767">
    <property type="entry name" value="Malate/L-lactate_DH-like"/>
</dbReference>
<dbReference type="Gene3D" id="1.10.1530.10">
    <property type="match status" value="1"/>
</dbReference>
<dbReference type="PANTHER" id="PTHR11091">
    <property type="entry name" value="OXIDOREDUCTASE-RELATED"/>
    <property type="match status" value="1"/>
</dbReference>